<keyword evidence="7" id="KW-1185">Reference proteome</keyword>
<gene>
    <name evidence="6" type="ORF">IAS62_005704</name>
</gene>
<feature type="compositionally biased region" description="Low complexity" evidence="5">
    <location>
        <begin position="12"/>
        <end position="31"/>
    </location>
</feature>
<dbReference type="RefSeq" id="XP_064723579.1">
    <property type="nucleotide sequence ID" value="XM_064867507.1"/>
</dbReference>
<sequence>MDKNRSSTSKSNQAKQPKQNNLKNQPQALKQPAQPQILNKDLFQRINYTYQAAIFLQNIGVDAGPSSPISKRDGDVHVVMDRKGKRRAVERKGHQEAFKKLARMSMRETRTMVVHNQLKLDPSLKRSICRVCSTVLIPGLTSRIRNRPNLNTFNKINQTCLTCSTVLSIPSPPVAFHKDPTKSEVTQDRGSFDGAVRAARREKLARRSKPAFHEYERRDEGTKGHVLWRGEEKLGRWGVYKHVEEGIVQQNDGEDMKQTTPNAY</sequence>
<dbReference type="Gene3D" id="6.20.50.20">
    <property type="match status" value="1"/>
</dbReference>
<dbReference type="Proteomes" id="UP001432216">
    <property type="component" value="Chromosome 10"/>
</dbReference>
<name>A0ABZ2B0L1_9TREE</name>
<evidence type="ECO:0000313" key="7">
    <source>
        <dbReference type="Proteomes" id="UP001432216"/>
    </source>
</evidence>
<keyword evidence="1" id="KW-0819">tRNA processing</keyword>
<keyword evidence="3" id="KW-0862">Zinc</keyword>
<evidence type="ECO:0000313" key="6">
    <source>
        <dbReference type="EMBL" id="WVO24340.1"/>
    </source>
</evidence>
<dbReference type="EMBL" id="CP143815">
    <property type="protein sequence ID" value="WVO24340.1"/>
    <property type="molecule type" value="Genomic_DNA"/>
</dbReference>
<keyword evidence="2" id="KW-0479">Metal-binding</keyword>
<evidence type="ECO:0000256" key="3">
    <source>
        <dbReference type="ARBA" id="ARBA00022833"/>
    </source>
</evidence>
<reference evidence="6 7" key="1">
    <citation type="submission" date="2024-01" db="EMBL/GenBank/DDBJ databases">
        <title>Comparative genomics of Cryptococcus and Kwoniella reveals pathogenesis evolution and contrasting modes of karyotype evolution via chromosome fusion or intercentromeric recombination.</title>
        <authorList>
            <person name="Coelho M.A."/>
            <person name="David-Palma M."/>
            <person name="Shea T."/>
            <person name="Bowers K."/>
            <person name="McGinley-Smith S."/>
            <person name="Mohammad A.W."/>
            <person name="Gnirke A."/>
            <person name="Yurkov A.M."/>
            <person name="Nowrousian M."/>
            <person name="Sun S."/>
            <person name="Cuomo C.A."/>
            <person name="Heitman J."/>
        </authorList>
    </citation>
    <scope>NUCLEOTIDE SEQUENCE [LARGE SCALE GENOMIC DNA]</scope>
    <source>
        <strain evidence="6 7">7685027</strain>
    </source>
</reference>
<protein>
    <submittedName>
        <fullName evidence="6">Uncharacterized protein</fullName>
    </submittedName>
</protein>
<feature type="compositionally biased region" description="Polar residues" evidence="5">
    <location>
        <begin position="1"/>
        <end position="11"/>
    </location>
</feature>
<feature type="region of interest" description="Disordered" evidence="5">
    <location>
        <begin position="1"/>
        <end position="31"/>
    </location>
</feature>
<accession>A0ABZ2B0L1</accession>
<evidence type="ECO:0000256" key="5">
    <source>
        <dbReference type="SAM" id="MobiDB-lite"/>
    </source>
</evidence>
<evidence type="ECO:0000256" key="2">
    <source>
        <dbReference type="ARBA" id="ARBA00022723"/>
    </source>
</evidence>
<evidence type="ECO:0000256" key="4">
    <source>
        <dbReference type="ARBA" id="ARBA00038402"/>
    </source>
</evidence>
<dbReference type="InterPro" id="IPR007175">
    <property type="entry name" value="Rpr2/Snm1/Rpp21"/>
</dbReference>
<comment type="similarity">
    <text evidence="4">Belongs to the eukaryotic/archaeal RNase P protein component 4 family.</text>
</comment>
<organism evidence="6 7">
    <name type="scientific">Cryptococcus decagattii</name>
    <dbReference type="NCBI Taxonomy" id="1859122"/>
    <lineage>
        <taxon>Eukaryota</taxon>
        <taxon>Fungi</taxon>
        <taxon>Dikarya</taxon>
        <taxon>Basidiomycota</taxon>
        <taxon>Agaricomycotina</taxon>
        <taxon>Tremellomycetes</taxon>
        <taxon>Tremellales</taxon>
        <taxon>Cryptococcaceae</taxon>
        <taxon>Cryptococcus</taxon>
        <taxon>Cryptococcus gattii species complex</taxon>
    </lineage>
</organism>
<dbReference type="PANTHER" id="PTHR14742">
    <property type="entry name" value="RIBONUCLEASE P SUBUNIT P21"/>
    <property type="match status" value="1"/>
</dbReference>
<dbReference type="GeneID" id="89992474"/>
<dbReference type="PANTHER" id="PTHR14742:SF0">
    <property type="entry name" value="RIBONUCLEASE P PROTEIN SUBUNIT P21"/>
    <property type="match status" value="1"/>
</dbReference>
<proteinExistence type="inferred from homology"/>
<evidence type="ECO:0000256" key="1">
    <source>
        <dbReference type="ARBA" id="ARBA00022694"/>
    </source>
</evidence>
<dbReference type="Pfam" id="PF04032">
    <property type="entry name" value="Rpr2"/>
    <property type="match status" value="1"/>
</dbReference>